<dbReference type="Proteomes" id="UP000501802">
    <property type="component" value="Chromosome"/>
</dbReference>
<reference evidence="5 6" key="1">
    <citation type="submission" date="2020-03" db="EMBL/GenBank/DDBJ databases">
        <authorList>
            <person name="Kim M.K."/>
        </authorList>
    </citation>
    <scope>NUCLEOTIDE SEQUENCE [LARGE SCALE GENOMIC DNA]</scope>
    <source>
        <strain evidence="5 6">BT328</strain>
    </source>
</reference>
<dbReference type="InterPro" id="IPR000743">
    <property type="entry name" value="Glyco_hydro_28"/>
</dbReference>
<evidence type="ECO:0000256" key="2">
    <source>
        <dbReference type="ARBA" id="ARBA00022801"/>
    </source>
</evidence>
<sequence>MKVLTGLALMGVAATFRPDAGVHRIDGPKTNPPVSLNAAFGYDLPPVITPTFRKDTINISKLGAVADGLTLNTAILNKAIEQCNRGGGGVVLVPRGLWLTGPIALKSNVNLHVASGALLQFTNQRDAYPLVKTTWEGEDAVRNQAPISGTDLENIAITGSGILDGAGEVWRMVKKSKLTADQWKKLVASGGVVNDKQDSWYPSAQSLKGATATIKKDGAPGNYLDIKDFLRPNMLSLTRCKRILLEGVTFQNSPAWCLHPLLCEHITLRNLNVKNPWYAQNGDGLDLESCRNGLVENCTFDVGDDGICIKSGRDEQGRKRGVPTENILVRNCRVYHAHGGFVIGSEMSGGVRNLYVSNCTFMGTDVGLRFKTARGRGGVVENIFIDGIDMTDIAGEAILFDMYYAAKDPVPQQGESNELPAIPAQPLSEATPQFRAFQVRNVICKGAETAILVRGLPEMAVKDILIENAVLQARKGFVCIESENIRLKNVSLITNAKTVMQIQNSRNLTLDKIQYSGNPELLLHISGDRSKDIRLLNTDTSHARKTVETDANVPINSLTTK</sequence>
<dbReference type="PANTHER" id="PTHR31339">
    <property type="entry name" value="PECTIN LYASE-RELATED"/>
    <property type="match status" value="1"/>
</dbReference>
<dbReference type="InterPro" id="IPR006626">
    <property type="entry name" value="PbH1"/>
</dbReference>
<evidence type="ECO:0000313" key="5">
    <source>
        <dbReference type="EMBL" id="QIP15545.1"/>
    </source>
</evidence>
<keyword evidence="3 4" id="KW-0326">Glycosidase</keyword>
<organism evidence="5 6">
    <name type="scientific">Spirosoma aureum</name>
    <dbReference type="NCBI Taxonomy" id="2692134"/>
    <lineage>
        <taxon>Bacteria</taxon>
        <taxon>Pseudomonadati</taxon>
        <taxon>Bacteroidota</taxon>
        <taxon>Cytophagia</taxon>
        <taxon>Cytophagales</taxon>
        <taxon>Cytophagaceae</taxon>
        <taxon>Spirosoma</taxon>
    </lineage>
</organism>
<gene>
    <name evidence="5" type="ORF">G8759_24370</name>
</gene>
<evidence type="ECO:0000256" key="1">
    <source>
        <dbReference type="ARBA" id="ARBA00008834"/>
    </source>
</evidence>
<name>A0A6G9ATE0_9BACT</name>
<dbReference type="InterPro" id="IPR012334">
    <property type="entry name" value="Pectin_lyas_fold"/>
</dbReference>
<dbReference type="InterPro" id="IPR051801">
    <property type="entry name" value="GH28_Enzymes"/>
</dbReference>
<keyword evidence="6" id="KW-1185">Reference proteome</keyword>
<dbReference type="Gene3D" id="2.160.20.10">
    <property type="entry name" value="Single-stranded right-handed beta-helix, Pectin lyase-like"/>
    <property type="match status" value="1"/>
</dbReference>
<evidence type="ECO:0000256" key="4">
    <source>
        <dbReference type="RuleBase" id="RU361169"/>
    </source>
</evidence>
<dbReference type="GO" id="GO:0005975">
    <property type="term" value="P:carbohydrate metabolic process"/>
    <property type="evidence" value="ECO:0007669"/>
    <property type="project" value="InterPro"/>
</dbReference>
<dbReference type="SMART" id="SM00710">
    <property type="entry name" value="PbH1"/>
    <property type="match status" value="5"/>
</dbReference>
<dbReference type="SUPFAM" id="SSF51126">
    <property type="entry name" value="Pectin lyase-like"/>
    <property type="match status" value="1"/>
</dbReference>
<dbReference type="PANTHER" id="PTHR31339:SF9">
    <property type="entry name" value="PLASMIN AND FIBRONECTIN-BINDING PROTEIN A"/>
    <property type="match status" value="1"/>
</dbReference>
<dbReference type="AlphaFoldDB" id="A0A6G9ATE0"/>
<protein>
    <submittedName>
        <fullName evidence="5">Glycoside hydrolase family 28 protein</fullName>
    </submittedName>
</protein>
<keyword evidence="2 4" id="KW-0378">Hydrolase</keyword>
<evidence type="ECO:0000256" key="3">
    <source>
        <dbReference type="ARBA" id="ARBA00023295"/>
    </source>
</evidence>
<dbReference type="InterPro" id="IPR011050">
    <property type="entry name" value="Pectin_lyase_fold/virulence"/>
</dbReference>
<dbReference type="KEGG" id="spib:G8759_24370"/>
<dbReference type="RefSeq" id="WP_167213945.1">
    <property type="nucleotide sequence ID" value="NZ_CP050063.1"/>
</dbReference>
<dbReference type="GO" id="GO:0004650">
    <property type="term" value="F:polygalacturonase activity"/>
    <property type="evidence" value="ECO:0007669"/>
    <property type="project" value="InterPro"/>
</dbReference>
<dbReference type="Pfam" id="PF00295">
    <property type="entry name" value="Glyco_hydro_28"/>
    <property type="match status" value="1"/>
</dbReference>
<dbReference type="EMBL" id="CP050063">
    <property type="protein sequence ID" value="QIP15545.1"/>
    <property type="molecule type" value="Genomic_DNA"/>
</dbReference>
<proteinExistence type="inferred from homology"/>
<accession>A0A6G9ATE0</accession>
<evidence type="ECO:0000313" key="6">
    <source>
        <dbReference type="Proteomes" id="UP000501802"/>
    </source>
</evidence>
<comment type="similarity">
    <text evidence="1 4">Belongs to the glycosyl hydrolase 28 family.</text>
</comment>